<name>A0AAW4NRZ8_9BACT</name>
<dbReference type="PANTHER" id="PTHR34136">
    <property type="match status" value="1"/>
</dbReference>
<evidence type="ECO:0000313" key="3">
    <source>
        <dbReference type="EMBL" id="MBW4864588.1"/>
    </source>
</evidence>
<dbReference type="AlphaFoldDB" id="A0AAW4NRZ8"/>
<evidence type="ECO:0000256" key="2">
    <source>
        <dbReference type="ARBA" id="ARBA00022679"/>
    </source>
</evidence>
<keyword evidence="1" id="KW-0328">Glycosyltransferase</keyword>
<dbReference type="RefSeq" id="WP_007133862.1">
    <property type="nucleotide sequence ID" value="NZ_CABKPN010000001.1"/>
</dbReference>
<dbReference type="InterPro" id="IPR004629">
    <property type="entry name" value="WecG_TagA_CpsF"/>
</dbReference>
<dbReference type="CDD" id="cd06533">
    <property type="entry name" value="Glyco_transf_WecG_TagA"/>
    <property type="match status" value="1"/>
</dbReference>
<dbReference type="GO" id="GO:0016758">
    <property type="term" value="F:hexosyltransferase activity"/>
    <property type="evidence" value="ECO:0007669"/>
    <property type="project" value="TreeGrafter"/>
</dbReference>
<proteinExistence type="predicted"/>
<sequence>MVTILNIRLKAITQQQLLADLKEGVLFTPNIDHLVKLQHDKAFWEAYQQADWVVCDSRVLYLALKLAGKAIPEAIPGSSFFTAFYKYHKDNLNCKIFLLGAKEGVATKAMQRINEKVGREIIVGALSPSFGFEQNAEECAQICNTIQRSKANVVLVGVGAPKQEKWIVRYKDCMPNVRIWMALGATIDFEAGQIKRAPHIFQQLALEWLYRIYCEPKRMFKRYFSDLSFFILYFKALLGLYKNPFQN</sequence>
<protein>
    <submittedName>
        <fullName evidence="3">WecB/TagA/CpsF family glycosyltransferase</fullName>
    </submittedName>
</protein>
<keyword evidence="2" id="KW-0808">Transferase</keyword>
<dbReference type="PANTHER" id="PTHR34136:SF1">
    <property type="entry name" value="UDP-N-ACETYL-D-MANNOSAMINURONIC ACID TRANSFERASE"/>
    <property type="match status" value="1"/>
</dbReference>
<dbReference type="Proteomes" id="UP001196873">
    <property type="component" value="Unassembled WGS sequence"/>
</dbReference>
<accession>A0AAW4NRZ8</accession>
<evidence type="ECO:0000256" key="1">
    <source>
        <dbReference type="ARBA" id="ARBA00022676"/>
    </source>
</evidence>
<dbReference type="Pfam" id="PF03808">
    <property type="entry name" value="Glyco_tran_WecG"/>
    <property type="match status" value="1"/>
</dbReference>
<reference evidence="3" key="1">
    <citation type="submission" date="2021-07" db="EMBL/GenBank/DDBJ databases">
        <title>Genomic diversity and antimicrobial resistance of Prevotella spp. isolated from chronic lung disease airways.</title>
        <authorList>
            <person name="Webb K.A."/>
            <person name="Olagoke O.S."/>
            <person name="Baird T."/>
            <person name="Neill J."/>
            <person name="Pham A."/>
            <person name="Wells T.J."/>
            <person name="Ramsay K.A."/>
            <person name="Bell S.C."/>
            <person name="Sarovich D.S."/>
            <person name="Price E.P."/>
        </authorList>
    </citation>
    <scope>NUCLEOTIDE SEQUENCE</scope>
    <source>
        <strain evidence="3">SCHI0047.S.3</strain>
    </source>
</reference>
<gene>
    <name evidence="3" type="ORF">KZY68_00850</name>
</gene>
<organism evidence="3 4">
    <name type="scientific">Segatella salivae</name>
    <dbReference type="NCBI Taxonomy" id="228604"/>
    <lineage>
        <taxon>Bacteria</taxon>
        <taxon>Pseudomonadati</taxon>
        <taxon>Bacteroidota</taxon>
        <taxon>Bacteroidia</taxon>
        <taxon>Bacteroidales</taxon>
        <taxon>Prevotellaceae</taxon>
        <taxon>Segatella</taxon>
    </lineage>
</organism>
<comment type="caution">
    <text evidence="3">The sequence shown here is derived from an EMBL/GenBank/DDBJ whole genome shotgun (WGS) entry which is preliminary data.</text>
</comment>
<dbReference type="NCBIfam" id="TIGR00696">
    <property type="entry name" value="wecG_tagA_cpsF"/>
    <property type="match status" value="1"/>
</dbReference>
<evidence type="ECO:0000313" key="4">
    <source>
        <dbReference type="Proteomes" id="UP001196873"/>
    </source>
</evidence>
<dbReference type="EMBL" id="JAHXRF010000001">
    <property type="protein sequence ID" value="MBW4864588.1"/>
    <property type="molecule type" value="Genomic_DNA"/>
</dbReference>